<organism evidence="3 5">
    <name type="scientific">Pyrobaculum aerophilum</name>
    <dbReference type="NCBI Taxonomy" id="13773"/>
    <lineage>
        <taxon>Archaea</taxon>
        <taxon>Thermoproteota</taxon>
        <taxon>Thermoprotei</taxon>
        <taxon>Thermoproteales</taxon>
        <taxon>Thermoproteaceae</taxon>
        <taxon>Pyrobaculum</taxon>
    </lineage>
</organism>
<reference evidence="4 5" key="1">
    <citation type="submission" date="2017-07" db="EMBL/GenBank/DDBJ databases">
        <title>Draft genome sequence of aerobic hyperthermophilic archaea, Pyrobaculum aerophilum YKB31 and YKB32.</title>
        <authorList>
            <person name="Mochizuki T."/>
            <person name="Berliner A.J."/>
            <person name="Yoshida-Takashima Y."/>
            <person name="Takaki Y."/>
            <person name="Nunoura T."/>
            <person name="Takai K."/>
        </authorList>
    </citation>
    <scope>NUCLEOTIDE SEQUENCE [LARGE SCALE GENOMIC DNA]</scope>
    <source>
        <strain evidence="3 5">YKB31</strain>
        <strain evidence="2 4">YKB32</strain>
    </source>
</reference>
<evidence type="ECO:0000313" key="2">
    <source>
        <dbReference type="EMBL" id="RFA94513.1"/>
    </source>
</evidence>
<keyword evidence="1" id="KW-0812">Transmembrane</keyword>
<feature type="transmembrane region" description="Helical" evidence="1">
    <location>
        <begin position="130"/>
        <end position="151"/>
    </location>
</feature>
<comment type="caution">
    <text evidence="3">The sequence shown here is derived from an EMBL/GenBank/DDBJ whole genome shotgun (WGS) entry which is preliminary data.</text>
</comment>
<feature type="transmembrane region" description="Helical" evidence="1">
    <location>
        <begin position="13"/>
        <end position="33"/>
    </location>
</feature>
<dbReference type="Proteomes" id="UP000257123">
    <property type="component" value="Unassembled WGS sequence"/>
</dbReference>
<dbReference type="EMBL" id="NMUE01000010">
    <property type="protein sequence ID" value="RFA96776.1"/>
    <property type="molecule type" value="Genomic_DNA"/>
</dbReference>
<dbReference type="Proteomes" id="UP000256877">
    <property type="component" value="Unassembled WGS sequence"/>
</dbReference>
<evidence type="ECO:0000256" key="1">
    <source>
        <dbReference type="SAM" id="Phobius"/>
    </source>
</evidence>
<dbReference type="EMBL" id="NMUF01000085">
    <property type="protein sequence ID" value="RFA94513.1"/>
    <property type="molecule type" value="Genomic_DNA"/>
</dbReference>
<feature type="transmembrane region" description="Helical" evidence="1">
    <location>
        <begin position="45"/>
        <end position="68"/>
    </location>
</feature>
<feature type="transmembrane region" description="Helical" evidence="1">
    <location>
        <begin position="163"/>
        <end position="193"/>
    </location>
</feature>
<evidence type="ECO:0000313" key="4">
    <source>
        <dbReference type="Proteomes" id="UP000256877"/>
    </source>
</evidence>
<keyword evidence="1" id="KW-1133">Transmembrane helix</keyword>
<gene>
    <name evidence="3" type="ORF">CGL51_04470</name>
    <name evidence="2" type="ORF">CGL52_14350</name>
</gene>
<evidence type="ECO:0000313" key="5">
    <source>
        <dbReference type="Proteomes" id="UP000257123"/>
    </source>
</evidence>
<evidence type="ECO:0000313" key="3">
    <source>
        <dbReference type="EMBL" id="RFA96776.1"/>
    </source>
</evidence>
<protein>
    <submittedName>
        <fullName evidence="3">Uncharacterized protein</fullName>
    </submittedName>
</protein>
<dbReference type="AlphaFoldDB" id="A0A371R0G5"/>
<accession>A0A371R0G5</accession>
<feature type="transmembrane region" description="Helical" evidence="1">
    <location>
        <begin position="258"/>
        <end position="284"/>
    </location>
</feature>
<name>A0A371R0G5_9CREN</name>
<sequence>MAEITTLFSSFPLIGYAFIPIAAYAGYGLLLWMMGGHGREEARAVWLRSVIAAATVTFALLASVWVGYAVGLYMSVTNAADAEVKCLSHFKNATDLNLVKYSAAVDEALKCASKEFQSKFDALKEVYINVFRASAIAGAVPVVSSWGMGIFQAAMPMSGAASGALMALAVAMAAVKVVYGFVLLMGLGAFLLATERLSPLGALILAVGMVFPAALAGAADAIKEIPLHSSNPLEWVASILGGLWRALDWGALIDDTKYAALITTYIATALSLASAATAAVTYALSRVAQHLSIE</sequence>
<keyword evidence="1" id="KW-0472">Membrane</keyword>
<feature type="transmembrane region" description="Helical" evidence="1">
    <location>
        <begin position="199"/>
        <end position="221"/>
    </location>
</feature>
<dbReference type="RefSeq" id="WP_116420845.1">
    <property type="nucleotide sequence ID" value="NZ_JAOAJA010000041.1"/>
</dbReference>
<proteinExistence type="predicted"/>